<dbReference type="AlphaFoldDB" id="A0A7W6MJW0"/>
<accession>A0A7W6MJW0</accession>
<keyword evidence="2" id="KW-0132">Cell division</keyword>
<dbReference type="EMBL" id="JACIEK010000006">
    <property type="protein sequence ID" value="MBB3998668.1"/>
    <property type="molecule type" value="Genomic_DNA"/>
</dbReference>
<organism evidence="2 3">
    <name type="scientific">Aureimonas pseudogalii</name>
    <dbReference type="NCBI Taxonomy" id="1744844"/>
    <lineage>
        <taxon>Bacteria</taxon>
        <taxon>Pseudomonadati</taxon>
        <taxon>Pseudomonadota</taxon>
        <taxon>Alphaproteobacteria</taxon>
        <taxon>Hyphomicrobiales</taxon>
        <taxon>Aurantimonadaceae</taxon>
        <taxon>Aureimonas</taxon>
    </lineage>
</organism>
<keyword evidence="1" id="KW-0812">Transmembrane</keyword>
<feature type="transmembrane region" description="Helical" evidence="1">
    <location>
        <begin position="53"/>
        <end position="75"/>
    </location>
</feature>
<name>A0A7W6MJW0_9HYPH</name>
<gene>
    <name evidence="2" type="ORF">GGR04_002516</name>
</gene>
<keyword evidence="1" id="KW-0472">Membrane</keyword>
<comment type="caution">
    <text evidence="2">The sequence shown here is derived from an EMBL/GenBank/DDBJ whole genome shotgun (WGS) entry which is preliminary data.</text>
</comment>
<proteinExistence type="predicted"/>
<evidence type="ECO:0000313" key="2">
    <source>
        <dbReference type="EMBL" id="MBB3998668.1"/>
    </source>
</evidence>
<keyword evidence="2" id="KW-0131">Cell cycle</keyword>
<keyword evidence="3" id="KW-1185">Reference proteome</keyword>
<dbReference type="RefSeq" id="WP_183200206.1">
    <property type="nucleotide sequence ID" value="NZ_JACIEK010000006.1"/>
</dbReference>
<protein>
    <submittedName>
        <fullName evidence="2">Cell division protein FtsX</fullName>
    </submittedName>
</protein>
<keyword evidence="1" id="KW-1133">Transmembrane helix</keyword>
<evidence type="ECO:0000313" key="3">
    <source>
        <dbReference type="Proteomes" id="UP000542776"/>
    </source>
</evidence>
<dbReference type="GO" id="GO:0051301">
    <property type="term" value="P:cell division"/>
    <property type="evidence" value="ECO:0007669"/>
    <property type="project" value="UniProtKB-KW"/>
</dbReference>
<feature type="transmembrane region" description="Helical" evidence="1">
    <location>
        <begin position="20"/>
        <end position="47"/>
    </location>
</feature>
<dbReference type="Proteomes" id="UP000542776">
    <property type="component" value="Unassembled WGS sequence"/>
</dbReference>
<reference evidence="2 3" key="1">
    <citation type="submission" date="2020-08" db="EMBL/GenBank/DDBJ databases">
        <title>Genomic Encyclopedia of Type Strains, Phase IV (KMG-IV): sequencing the most valuable type-strain genomes for metagenomic binning, comparative biology and taxonomic classification.</title>
        <authorList>
            <person name="Goeker M."/>
        </authorList>
    </citation>
    <scope>NUCLEOTIDE SEQUENCE [LARGE SCALE GENOMIC DNA]</scope>
    <source>
        <strain evidence="2 3">DSM 102238</strain>
    </source>
</reference>
<evidence type="ECO:0000256" key="1">
    <source>
        <dbReference type="SAM" id="Phobius"/>
    </source>
</evidence>
<sequence length="100" mass="10800">MARAADTWRIAFSIYWKGTLLGLLAAVIASATIGFLLGFLGTMVGYVDLHKSVAALAAFWIIGLFYGFAAFNYVFARTIGVQFGQYRLELVKGPDLSGGI</sequence>